<sequence>MMSFNEYEQIKAIANKSIDCNFTVIDDHSFKVFLPNGVYSVNISVTIIGLEQFETTIKYNNPIIINTSYFLKSGNFNFTISGQNFGEPYSISIKQLNKGKPLENCKLDLQISENGDINNTHDLITCNVTVTSGTQFDNLSGNLCLQIGNTKVYSIVNFMDYYRMHNDKAILAIIIVLPLSVVIAISIIIVLYLKKGN</sequence>
<evidence type="ECO:0000256" key="1">
    <source>
        <dbReference type="SAM" id="Phobius"/>
    </source>
</evidence>
<keyword evidence="1" id="KW-0472">Membrane</keyword>
<evidence type="ECO:0000313" key="2">
    <source>
        <dbReference type="EMBL" id="EGC40155.1"/>
    </source>
</evidence>
<feature type="transmembrane region" description="Helical" evidence="1">
    <location>
        <begin position="169"/>
        <end position="193"/>
    </location>
</feature>
<dbReference type="InParanoid" id="F0Z7C9"/>
<dbReference type="RefSeq" id="XP_003283345.1">
    <property type="nucleotide sequence ID" value="XM_003283297.1"/>
</dbReference>
<dbReference type="EMBL" id="GL870946">
    <property type="protein sequence ID" value="EGC40155.1"/>
    <property type="molecule type" value="Genomic_DNA"/>
</dbReference>
<organism evidence="2 3">
    <name type="scientific">Dictyostelium purpureum</name>
    <name type="common">Slime mold</name>
    <dbReference type="NCBI Taxonomy" id="5786"/>
    <lineage>
        <taxon>Eukaryota</taxon>
        <taxon>Amoebozoa</taxon>
        <taxon>Evosea</taxon>
        <taxon>Eumycetozoa</taxon>
        <taxon>Dictyostelia</taxon>
        <taxon>Dictyosteliales</taxon>
        <taxon>Dictyosteliaceae</taxon>
        <taxon>Dictyostelium</taxon>
    </lineage>
</organism>
<dbReference type="GeneID" id="10509214"/>
<dbReference type="KEGG" id="dpp:DICPUDRAFT_74309"/>
<keyword evidence="1" id="KW-1133">Transmembrane helix</keyword>
<protein>
    <submittedName>
        <fullName evidence="2">Uncharacterized protein</fullName>
    </submittedName>
</protein>
<dbReference type="VEuPathDB" id="AmoebaDB:DICPUDRAFT_74309"/>
<keyword evidence="3" id="KW-1185">Reference proteome</keyword>
<evidence type="ECO:0000313" key="3">
    <source>
        <dbReference type="Proteomes" id="UP000001064"/>
    </source>
</evidence>
<name>F0Z7C9_DICPU</name>
<reference evidence="3" key="1">
    <citation type="journal article" date="2011" name="Genome Biol.">
        <title>Comparative genomics of the social amoebae Dictyostelium discoideum and Dictyostelium purpureum.</title>
        <authorList>
            <consortium name="US DOE Joint Genome Institute (JGI-PGF)"/>
            <person name="Sucgang R."/>
            <person name="Kuo A."/>
            <person name="Tian X."/>
            <person name="Salerno W."/>
            <person name="Parikh A."/>
            <person name="Feasley C.L."/>
            <person name="Dalin E."/>
            <person name="Tu H."/>
            <person name="Huang E."/>
            <person name="Barry K."/>
            <person name="Lindquist E."/>
            <person name="Shapiro H."/>
            <person name="Bruce D."/>
            <person name="Schmutz J."/>
            <person name="Salamov A."/>
            <person name="Fey P."/>
            <person name="Gaudet P."/>
            <person name="Anjard C."/>
            <person name="Babu M.M."/>
            <person name="Basu S."/>
            <person name="Bushmanova Y."/>
            <person name="van der Wel H."/>
            <person name="Katoh-Kurasawa M."/>
            <person name="Dinh C."/>
            <person name="Coutinho P.M."/>
            <person name="Saito T."/>
            <person name="Elias M."/>
            <person name="Schaap P."/>
            <person name="Kay R.R."/>
            <person name="Henrissat B."/>
            <person name="Eichinger L."/>
            <person name="Rivero F."/>
            <person name="Putnam N.H."/>
            <person name="West C.M."/>
            <person name="Loomis W.F."/>
            <person name="Chisholm R.L."/>
            <person name="Shaulsky G."/>
            <person name="Strassmann J.E."/>
            <person name="Queller D.C."/>
            <person name="Kuspa A."/>
            <person name="Grigoriev I.V."/>
        </authorList>
    </citation>
    <scope>NUCLEOTIDE SEQUENCE [LARGE SCALE GENOMIC DNA]</scope>
    <source>
        <strain evidence="3">QSDP1</strain>
    </source>
</reference>
<keyword evidence="1" id="KW-0812">Transmembrane</keyword>
<proteinExistence type="predicted"/>
<dbReference type="Proteomes" id="UP000001064">
    <property type="component" value="Unassembled WGS sequence"/>
</dbReference>
<dbReference type="AlphaFoldDB" id="F0Z7C9"/>
<gene>
    <name evidence="2" type="ORF">DICPUDRAFT_74309</name>
</gene>
<accession>F0Z7C9</accession>